<evidence type="ECO:0000313" key="2">
    <source>
        <dbReference type="Proteomes" id="UP001201163"/>
    </source>
</evidence>
<name>A0AAD4LEW1_9AGAM</name>
<reference evidence="1" key="1">
    <citation type="submission" date="2022-01" db="EMBL/GenBank/DDBJ databases">
        <title>Comparative genomics reveals a dynamic genome evolution in the ectomycorrhizal milk-cap (Lactarius) mushrooms.</title>
        <authorList>
            <consortium name="DOE Joint Genome Institute"/>
            <person name="Lebreton A."/>
            <person name="Tang N."/>
            <person name="Kuo A."/>
            <person name="LaButti K."/>
            <person name="Drula E."/>
            <person name="Barry K."/>
            <person name="Clum A."/>
            <person name="Lipzen A."/>
            <person name="Mousain D."/>
            <person name="Ng V."/>
            <person name="Wang R."/>
            <person name="Wang X."/>
            <person name="Dai Y."/>
            <person name="Henrissat B."/>
            <person name="Grigoriev I.V."/>
            <person name="Guerin-Laguette A."/>
            <person name="Yu F."/>
            <person name="Martin F.M."/>
        </authorList>
    </citation>
    <scope>NUCLEOTIDE SEQUENCE</scope>
    <source>
        <strain evidence="1">QP</strain>
    </source>
</reference>
<dbReference type="Pfam" id="PF14223">
    <property type="entry name" value="Retrotran_gag_2"/>
    <property type="match status" value="1"/>
</dbReference>
<protein>
    <submittedName>
        <fullName evidence="1">Uncharacterized protein</fullName>
    </submittedName>
</protein>
<sequence length="183" mass="20926">MPQSDPSHERGQIWKINDQALQAFILEHISRIDLDFMCRLGTAHEVYKKLHKRHKQIRLHAQVLLIKEALNVCFQHDTALIVTTNRVKQLWEWIVKMGSFDNDKLLTILLINGLSENFPQLQSVINGLLNQVNFSSNKVMEQLEDEDSLQNQCMEDGIGSTALAATTQIVEQAWGAMVYCVLL</sequence>
<keyword evidence="2" id="KW-1185">Reference proteome</keyword>
<proteinExistence type="predicted"/>
<gene>
    <name evidence="1" type="ORF">EDB92DRAFT_1947856</name>
</gene>
<dbReference type="Proteomes" id="UP001201163">
    <property type="component" value="Unassembled WGS sequence"/>
</dbReference>
<dbReference type="AlphaFoldDB" id="A0AAD4LEW1"/>
<comment type="caution">
    <text evidence="1">The sequence shown here is derived from an EMBL/GenBank/DDBJ whole genome shotgun (WGS) entry which is preliminary data.</text>
</comment>
<evidence type="ECO:0000313" key="1">
    <source>
        <dbReference type="EMBL" id="KAH8988955.1"/>
    </source>
</evidence>
<dbReference type="EMBL" id="JAKELL010000040">
    <property type="protein sequence ID" value="KAH8988955.1"/>
    <property type="molecule type" value="Genomic_DNA"/>
</dbReference>
<organism evidence="1 2">
    <name type="scientific">Lactarius akahatsu</name>
    <dbReference type="NCBI Taxonomy" id="416441"/>
    <lineage>
        <taxon>Eukaryota</taxon>
        <taxon>Fungi</taxon>
        <taxon>Dikarya</taxon>
        <taxon>Basidiomycota</taxon>
        <taxon>Agaricomycotina</taxon>
        <taxon>Agaricomycetes</taxon>
        <taxon>Russulales</taxon>
        <taxon>Russulaceae</taxon>
        <taxon>Lactarius</taxon>
    </lineage>
</organism>
<accession>A0AAD4LEW1</accession>